<dbReference type="FunCoup" id="A0A5Q0BL65">
    <property type="interactions" value="68"/>
</dbReference>
<evidence type="ECO:0000256" key="5">
    <source>
        <dbReference type="PROSITE-ProRule" id="PRU01248"/>
    </source>
</evidence>
<dbReference type="GO" id="GO:0003677">
    <property type="term" value="F:DNA binding"/>
    <property type="evidence" value="ECO:0007669"/>
    <property type="project" value="UniProtKB-UniRule"/>
</dbReference>
<proteinExistence type="inferred from homology"/>
<dbReference type="InterPro" id="IPR013762">
    <property type="entry name" value="Integrase-like_cat_sf"/>
</dbReference>
<comment type="similarity">
    <text evidence="1">Belongs to the 'phage' integrase family.</text>
</comment>
<gene>
    <name evidence="8" type="ORF">F6R98_10245</name>
</gene>
<dbReference type="PANTHER" id="PTHR30349:SF64">
    <property type="entry name" value="PROPHAGE INTEGRASE INTD-RELATED"/>
    <property type="match status" value="1"/>
</dbReference>
<accession>A0A5Q0BL65</accession>
<dbReference type="SUPFAM" id="SSF56349">
    <property type="entry name" value="DNA breaking-rejoining enzymes"/>
    <property type="match status" value="1"/>
</dbReference>
<dbReference type="GO" id="GO:0015074">
    <property type="term" value="P:DNA integration"/>
    <property type="evidence" value="ECO:0007669"/>
    <property type="project" value="UniProtKB-KW"/>
</dbReference>
<feature type="domain" description="Core-binding (CB)" evidence="7">
    <location>
        <begin position="61"/>
        <end position="136"/>
    </location>
</feature>
<dbReference type="GO" id="GO:0006310">
    <property type="term" value="P:DNA recombination"/>
    <property type="evidence" value="ECO:0007669"/>
    <property type="project" value="UniProtKB-KW"/>
</dbReference>
<sequence>MAKPTPGLRKRSGIWHIEKTICGVRIFESCHSSDLAEAERLLEEVTRRVRSTILYGEREPHTVDEACERYVKENKDARGIERQIIALSHIVKCFGNMQLSAVRAEIFDDYIKSRDVSPSTIKREIGAFRAVLSDAATAWRDASGHYWLEKIPTLPIMKLDPRKPRPITQAEQVRLFKELPAYLANMATFAVHTGCRDQEICGLRWEWEFTVSGSDRIVFVIPGSVTKNGYDKMVPLNATAASSVNTQRGRSSEWVFTLEGNRISRMNNRAWKSARAKVSLDDVRVHDLRHTFARRLRSADVSQEDIADLLGHRHGTVTQHYSKATIDRLMSCVDRLINDDGGTEMVLLRKVG</sequence>
<dbReference type="EMBL" id="CP044205">
    <property type="protein sequence ID" value="QFY42944.1"/>
    <property type="molecule type" value="Genomic_DNA"/>
</dbReference>
<dbReference type="InParanoid" id="A0A5Q0BL65"/>
<dbReference type="Pfam" id="PF00589">
    <property type="entry name" value="Phage_integrase"/>
    <property type="match status" value="1"/>
</dbReference>
<feature type="domain" description="Tyr recombinase" evidence="6">
    <location>
        <begin position="162"/>
        <end position="334"/>
    </location>
</feature>
<name>A0A5Q0BL65_9GAMM</name>
<protein>
    <submittedName>
        <fullName evidence="8">Site-specific integrase</fullName>
    </submittedName>
</protein>
<keyword evidence="3 5" id="KW-0238">DNA-binding</keyword>
<evidence type="ECO:0000256" key="2">
    <source>
        <dbReference type="ARBA" id="ARBA00022908"/>
    </source>
</evidence>
<evidence type="ECO:0000256" key="4">
    <source>
        <dbReference type="ARBA" id="ARBA00023172"/>
    </source>
</evidence>
<keyword evidence="9" id="KW-1185">Reference proteome</keyword>
<dbReference type="InterPro" id="IPR002104">
    <property type="entry name" value="Integrase_catalytic"/>
</dbReference>
<dbReference type="OrthoDB" id="662444at2"/>
<dbReference type="RefSeq" id="WP_153248933.1">
    <property type="nucleotide sequence ID" value="NZ_CP044205.1"/>
</dbReference>
<dbReference type="CDD" id="cd00796">
    <property type="entry name" value="INT_Rci_Hp1_C"/>
    <property type="match status" value="1"/>
</dbReference>
<evidence type="ECO:0000256" key="1">
    <source>
        <dbReference type="ARBA" id="ARBA00008857"/>
    </source>
</evidence>
<evidence type="ECO:0000259" key="7">
    <source>
        <dbReference type="PROSITE" id="PS51900"/>
    </source>
</evidence>
<evidence type="ECO:0000313" key="9">
    <source>
        <dbReference type="Proteomes" id="UP000325755"/>
    </source>
</evidence>
<dbReference type="Gene3D" id="1.10.443.10">
    <property type="entry name" value="Intergrase catalytic core"/>
    <property type="match status" value="1"/>
</dbReference>
<evidence type="ECO:0000313" key="8">
    <source>
        <dbReference type="EMBL" id="QFY42944.1"/>
    </source>
</evidence>
<evidence type="ECO:0000259" key="6">
    <source>
        <dbReference type="PROSITE" id="PS51898"/>
    </source>
</evidence>
<dbReference type="PANTHER" id="PTHR30349">
    <property type="entry name" value="PHAGE INTEGRASE-RELATED"/>
    <property type="match status" value="1"/>
</dbReference>
<keyword evidence="4" id="KW-0233">DNA recombination</keyword>
<dbReference type="InterPro" id="IPR050090">
    <property type="entry name" value="Tyrosine_recombinase_XerCD"/>
</dbReference>
<dbReference type="PROSITE" id="PS51900">
    <property type="entry name" value="CB"/>
    <property type="match status" value="1"/>
</dbReference>
<reference evidence="8 9" key="1">
    <citation type="submission" date="2019-09" db="EMBL/GenBank/DDBJ databases">
        <title>Ecophysiology of the spiral-shaped methanotroph Methylospira mobilis as revealed by the complete genome sequence.</title>
        <authorList>
            <person name="Oshkin I.Y."/>
            <person name="Dedysh S.N."/>
            <person name="Miroshnikov K."/>
            <person name="Danilova O.V."/>
            <person name="Hakobyan A."/>
            <person name="Liesack W."/>
        </authorList>
    </citation>
    <scope>NUCLEOTIDE SEQUENCE [LARGE SCALE GENOMIC DNA]</scope>
    <source>
        <strain evidence="8 9">Shm1</strain>
    </source>
</reference>
<dbReference type="Gene3D" id="1.10.150.130">
    <property type="match status" value="1"/>
</dbReference>
<keyword evidence="2" id="KW-0229">DNA integration</keyword>
<dbReference type="PROSITE" id="PS51898">
    <property type="entry name" value="TYR_RECOMBINASE"/>
    <property type="match status" value="1"/>
</dbReference>
<dbReference type="Proteomes" id="UP000325755">
    <property type="component" value="Chromosome"/>
</dbReference>
<dbReference type="AlphaFoldDB" id="A0A5Q0BL65"/>
<dbReference type="InterPro" id="IPR011010">
    <property type="entry name" value="DNA_brk_join_enz"/>
</dbReference>
<organism evidence="8 9">
    <name type="scientific">Candidatus Methylospira mobilis</name>
    <dbReference type="NCBI Taxonomy" id="1808979"/>
    <lineage>
        <taxon>Bacteria</taxon>
        <taxon>Pseudomonadati</taxon>
        <taxon>Pseudomonadota</taxon>
        <taxon>Gammaproteobacteria</taxon>
        <taxon>Methylococcales</taxon>
        <taxon>Methylococcaceae</taxon>
        <taxon>Candidatus Methylospira</taxon>
    </lineage>
</organism>
<dbReference type="InterPro" id="IPR044068">
    <property type="entry name" value="CB"/>
</dbReference>
<dbReference type="InterPro" id="IPR010998">
    <property type="entry name" value="Integrase_recombinase_N"/>
</dbReference>
<evidence type="ECO:0000256" key="3">
    <source>
        <dbReference type="ARBA" id="ARBA00023125"/>
    </source>
</evidence>
<dbReference type="KEGG" id="mmob:F6R98_10245"/>